<evidence type="ECO:0000313" key="10">
    <source>
        <dbReference type="EMBL" id="KAB6148024.1"/>
    </source>
</evidence>
<keyword evidence="4 7" id="KW-0812">Transmembrane</keyword>
<evidence type="ECO:0000256" key="3">
    <source>
        <dbReference type="ARBA" id="ARBA00022452"/>
    </source>
</evidence>
<dbReference type="GO" id="GO:0009279">
    <property type="term" value="C:cell outer membrane"/>
    <property type="evidence" value="ECO:0007669"/>
    <property type="project" value="UniProtKB-SubCell"/>
</dbReference>
<dbReference type="Proteomes" id="UP000196036">
    <property type="component" value="Unassembled WGS sequence"/>
</dbReference>
<keyword evidence="2 7" id="KW-0813">Transport</keyword>
<keyword evidence="10" id="KW-0675">Receptor</keyword>
<reference evidence="12" key="2">
    <citation type="journal article" date="2018" name="BMC Genomics">
        <title>Whole genome sequencing and function prediction of 133 gut anaerobes isolated from chicken caecum in pure cultures.</title>
        <authorList>
            <person name="Medvecky M."/>
            <person name="Cejkova D."/>
            <person name="Polansky O."/>
            <person name="Karasova D."/>
            <person name="Kubasova T."/>
            <person name="Cizek A."/>
            <person name="Rychlik I."/>
        </authorList>
    </citation>
    <scope>NUCLEOTIDE SEQUENCE</scope>
    <source>
        <strain evidence="12">An109</strain>
    </source>
</reference>
<reference evidence="14" key="1">
    <citation type="submission" date="2017-04" db="EMBL/GenBank/DDBJ databases">
        <title>Function of individual gut microbiota members based on whole genome sequencing of pure cultures obtained from chicken caecum.</title>
        <authorList>
            <person name="Medvecky M."/>
            <person name="Cejkova D."/>
            <person name="Polansky O."/>
            <person name="Karasova D."/>
            <person name="Kubasova T."/>
            <person name="Cizek A."/>
            <person name="Rychlik I."/>
        </authorList>
    </citation>
    <scope>NUCLEOTIDE SEQUENCE [LARGE SCALE GENOMIC DNA]</scope>
    <source>
        <strain evidence="14">An109</strain>
    </source>
</reference>
<evidence type="ECO:0000256" key="5">
    <source>
        <dbReference type="ARBA" id="ARBA00023136"/>
    </source>
</evidence>
<comment type="subcellular location">
    <subcellularLocation>
        <location evidence="1 7">Cell outer membrane</location>
        <topology evidence="1 7">Multi-pass membrane protein</topology>
    </subcellularLocation>
</comment>
<reference evidence="10 16" key="4">
    <citation type="journal article" date="2019" name="Nat. Med.">
        <title>A library of human gut bacterial isolates paired with longitudinal multiomics data enables mechanistic microbiome research.</title>
        <authorList>
            <person name="Poyet M."/>
            <person name="Groussin M."/>
            <person name="Gibbons S.M."/>
            <person name="Avila-Pacheco J."/>
            <person name="Jiang X."/>
            <person name="Kearney S.M."/>
            <person name="Perrotta A.R."/>
            <person name="Berdy B."/>
            <person name="Zhao S."/>
            <person name="Lieberman T.D."/>
            <person name="Swanson P.K."/>
            <person name="Smith M."/>
            <person name="Roesemann S."/>
            <person name="Alexander J.E."/>
            <person name="Rich S.A."/>
            <person name="Livny J."/>
            <person name="Vlamakis H."/>
            <person name="Clish C."/>
            <person name="Bullock K."/>
            <person name="Deik A."/>
            <person name="Scott J."/>
            <person name="Pierce K.A."/>
            <person name="Xavier R.J."/>
            <person name="Alm E.J."/>
        </authorList>
    </citation>
    <scope>NUCLEOTIDE SEQUENCE [LARGE SCALE GENOMIC DNA]</scope>
    <source>
        <strain evidence="10 16">BIOML-A58</strain>
    </source>
</reference>
<protein>
    <submittedName>
        <fullName evidence="13">SusC/RagA family TonB-linked outer membrane protein</fullName>
    </submittedName>
    <submittedName>
        <fullName evidence="10">TonB-dependent receptor</fullName>
    </submittedName>
</protein>
<reference evidence="11" key="5">
    <citation type="submission" date="2023-08" db="EMBL/GenBank/DDBJ databases">
        <title>Mucin Metabolism Genes Underlie the Key Renovations of Bacteroides xylanisolvens Genomes in Captive Great Apes.</title>
        <authorList>
            <person name="Nishida A.H."/>
        </authorList>
    </citation>
    <scope>NUCLEOTIDE SEQUENCE</scope>
    <source>
        <strain evidence="11">P13.H9</strain>
    </source>
</reference>
<dbReference type="SMART" id="SM00965">
    <property type="entry name" value="STN"/>
    <property type="match status" value="1"/>
</dbReference>
<feature type="signal peptide" evidence="8">
    <location>
        <begin position="1"/>
        <end position="26"/>
    </location>
</feature>
<dbReference type="Gene3D" id="2.170.130.10">
    <property type="entry name" value="TonB-dependent receptor, plug domain"/>
    <property type="match status" value="1"/>
</dbReference>
<dbReference type="Gene3D" id="2.60.40.1120">
    <property type="entry name" value="Carboxypeptidase-like, regulatory domain"/>
    <property type="match status" value="1"/>
</dbReference>
<keyword evidence="8" id="KW-0732">Signal</keyword>
<comment type="caution">
    <text evidence="10">The sequence shown here is derived from an EMBL/GenBank/DDBJ whole genome shotgun (WGS) entry which is preliminary data.</text>
</comment>
<dbReference type="InterPro" id="IPR008969">
    <property type="entry name" value="CarboxyPept-like_regulatory"/>
</dbReference>
<evidence type="ECO:0000256" key="7">
    <source>
        <dbReference type="PROSITE-ProRule" id="PRU01360"/>
    </source>
</evidence>
<proteinExistence type="inferred from homology"/>
<sequence>MNIYRLKAKIITFFCCLLLSQTVVFAQNAKKISIKKEKVSLKEALTEIEKQTKMSVAYNESQLGADKTISLNVVDATIEKALDQILKGTGFAYKIQGDHIMIVQEPKQEKRKSKKITGQVLDDQNMPLIGVNIVVKGKPGVGAITNIDGNFTLEVNQGDAIEVSYIGYAPQTLKVTDNNIYNIQLSADAELLEEVVVTALGIKRKSKALGYNLTEVKSDEITTVKDANFVNSLTGKVAGLQINSSSSGIGGSTKVVMRGVKSISKSNNVLYVVDGVPLNNTNGGDVEKNQGFYTAAPKGEGIADFNPEDIESMSVLTGPAAAALYGSNAANGAILITTKKGAAGKPKITLSHNTDFSNPFVTPRFQNTYGNKPGEFSSWGDKLATPSSYDPLNFFRTGYNTTTALSISLGNEKNQTFASASSTTAEGIIPNNKYQRYNFTVRNTSNFFNDRMTLDLGFSYVIQKDQNMLSQGQYFNPIVPLYLFPRGEDFTPYRMYERYDEGRQLMTQHWPYGEMGMAMQNPYWIINRNMFNNDRDRYMANAGLKYKVFDWMDISGRVRIDNANTRHTKKLYASTDAKFAQSKGYYGDRKDVDKQLYADFLVNINKRFNDFDLTANVGASIQDVSMDYVGAEGQLSMIPNFFTLHNVDLGANNSRIKQDGWKEQTQSVFASAELGWKSMIYLSATARNDWSSALVNTPNSSFFYPSVGLSGVITEMVKLPKWLTFWKMRASYSSVGNAPSRYLTIPTFGYSSSGEFETNTHMPVPELHPERTKSFEIGTNAKLFDGHVGLDFTYYKSNTYNQTFEAKASASSGYSTFYIQAGDIANWGIEAMVSYENKFGDLNWNSQLTFSMNRNEIKELVRDYPDPLTGELLNIPSLEVSKFGTYRMILEEGGSMGDIYVTSRLRQDGSGFIYVDPDTNQLQTVEDLQKVGNANPDFNLGFRNNLSWKGFNLGFLLTARIGGEVMSATQAILDKYGVSEASAIARDNGGVTVNFGKLDPQYFYEYIGGGDTGMLSNYVYSATNVRLQELTLGYNLPKKWFNDKLNMTVSLIGRNLWMIYNKAPFDPESIAFTGTYFQGLDYFMQPSLRNVGFSVRMQF</sequence>
<dbReference type="Gene3D" id="3.55.50.30">
    <property type="match status" value="1"/>
</dbReference>
<keyword evidence="6 7" id="KW-0998">Cell outer membrane</keyword>
<evidence type="ECO:0000256" key="6">
    <source>
        <dbReference type="ARBA" id="ARBA00023237"/>
    </source>
</evidence>
<dbReference type="InterPro" id="IPR039426">
    <property type="entry name" value="TonB-dep_rcpt-like"/>
</dbReference>
<feature type="chain" id="PRO_5011908131" evidence="8">
    <location>
        <begin position="27"/>
        <end position="1099"/>
    </location>
</feature>
<reference evidence="13 15" key="3">
    <citation type="submission" date="2018-08" db="EMBL/GenBank/DDBJ databases">
        <title>A genome reference for cultivated species of the human gut microbiota.</title>
        <authorList>
            <person name="Zou Y."/>
            <person name="Xue W."/>
            <person name="Luo G."/>
        </authorList>
    </citation>
    <scope>NUCLEOTIDE SEQUENCE [LARGE SCALE GENOMIC DNA]</scope>
    <source>
        <strain evidence="13 15">AF14-7</strain>
    </source>
</reference>
<evidence type="ECO:0000256" key="2">
    <source>
        <dbReference type="ARBA" id="ARBA00022448"/>
    </source>
</evidence>
<name>A0A1Y4VT84_9BACE</name>
<dbReference type="Gene3D" id="2.40.170.20">
    <property type="entry name" value="TonB-dependent receptor, beta-barrel domain"/>
    <property type="match status" value="1"/>
</dbReference>
<dbReference type="SUPFAM" id="SSF49464">
    <property type="entry name" value="Carboxypeptidase regulatory domain-like"/>
    <property type="match status" value="1"/>
</dbReference>
<dbReference type="RefSeq" id="WP_087317202.1">
    <property type="nucleotide sequence ID" value="NZ_JABFIB010000002.1"/>
</dbReference>
<dbReference type="Proteomes" id="UP001198461">
    <property type="component" value="Unassembled WGS sequence"/>
</dbReference>
<organism evidence="10 16">
    <name type="scientific">Bacteroides xylanisolvens</name>
    <dbReference type="NCBI Taxonomy" id="371601"/>
    <lineage>
        <taxon>Bacteria</taxon>
        <taxon>Pseudomonadati</taxon>
        <taxon>Bacteroidota</taxon>
        <taxon>Bacteroidia</taxon>
        <taxon>Bacteroidales</taxon>
        <taxon>Bacteroidaceae</taxon>
        <taxon>Bacteroides</taxon>
    </lineage>
</organism>
<dbReference type="Proteomes" id="UP000434604">
    <property type="component" value="Unassembled WGS sequence"/>
</dbReference>
<dbReference type="InterPro" id="IPR037066">
    <property type="entry name" value="Plug_dom_sf"/>
</dbReference>
<evidence type="ECO:0000313" key="15">
    <source>
        <dbReference type="Proteomes" id="UP000283369"/>
    </source>
</evidence>
<dbReference type="Pfam" id="PF07660">
    <property type="entry name" value="STN"/>
    <property type="match status" value="1"/>
</dbReference>
<dbReference type="EMBL" id="NFLW01000002">
    <property type="protein sequence ID" value="OUQ73882.1"/>
    <property type="molecule type" value="Genomic_DNA"/>
</dbReference>
<dbReference type="SUPFAM" id="SSF56935">
    <property type="entry name" value="Porins"/>
    <property type="match status" value="1"/>
</dbReference>
<dbReference type="EMBL" id="JAIWYE010000018">
    <property type="protein sequence ID" value="MCA4703855.1"/>
    <property type="molecule type" value="Genomic_DNA"/>
</dbReference>
<dbReference type="InterPro" id="IPR023997">
    <property type="entry name" value="TonB-dep_OMP_SusC/RagA_CS"/>
</dbReference>
<dbReference type="PROSITE" id="PS52016">
    <property type="entry name" value="TONB_DEPENDENT_REC_3"/>
    <property type="match status" value="1"/>
</dbReference>
<dbReference type="FunFam" id="2.60.40.1120:FF:000003">
    <property type="entry name" value="Outer membrane protein Omp121"/>
    <property type="match status" value="1"/>
</dbReference>
<accession>A0A1Y4VT84</accession>
<evidence type="ECO:0000313" key="16">
    <source>
        <dbReference type="Proteomes" id="UP000434604"/>
    </source>
</evidence>
<dbReference type="Pfam" id="PF13715">
    <property type="entry name" value="CarbopepD_reg_2"/>
    <property type="match status" value="1"/>
</dbReference>
<dbReference type="InterPro" id="IPR012910">
    <property type="entry name" value="Plug_dom"/>
</dbReference>
<feature type="domain" description="Secretin/TonB short N-terminal" evidence="9">
    <location>
        <begin position="54"/>
        <end position="105"/>
    </location>
</feature>
<dbReference type="InterPro" id="IPR023996">
    <property type="entry name" value="TonB-dep_OMP_SusC/RagA"/>
</dbReference>
<dbReference type="Proteomes" id="UP000283369">
    <property type="component" value="Unassembled WGS sequence"/>
</dbReference>
<evidence type="ECO:0000313" key="12">
    <source>
        <dbReference type="EMBL" id="OUQ73882.1"/>
    </source>
</evidence>
<evidence type="ECO:0000313" key="11">
    <source>
        <dbReference type="EMBL" id="MCA4703855.1"/>
    </source>
</evidence>
<dbReference type="EMBL" id="WDED01000011">
    <property type="protein sequence ID" value="KAB6148024.1"/>
    <property type="molecule type" value="Genomic_DNA"/>
</dbReference>
<dbReference type="InterPro" id="IPR011662">
    <property type="entry name" value="Secretin/TonB_short_N"/>
</dbReference>
<evidence type="ECO:0000256" key="4">
    <source>
        <dbReference type="ARBA" id="ARBA00022692"/>
    </source>
</evidence>
<comment type="similarity">
    <text evidence="7">Belongs to the TonB-dependent receptor family.</text>
</comment>
<evidence type="ECO:0000313" key="14">
    <source>
        <dbReference type="Proteomes" id="UP000196036"/>
    </source>
</evidence>
<dbReference type="EMBL" id="QRYV01000028">
    <property type="protein sequence ID" value="RGV14142.1"/>
    <property type="molecule type" value="Genomic_DNA"/>
</dbReference>
<evidence type="ECO:0000313" key="13">
    <source>
        <dbReference type="EMBL" id="RGV14142.1"/>
    </source>
</evidence>
<dbReference type="Pfam" id="PF07715">
    <property type="entry name" value="Plug"/>
    <property type="match status" value="1"/>
</dbReference>
<dbReference type="NCBIfam" id="TIGR04056">
    <property type="entry name" value="OMP_RagA_SusC"/>
    <property type="match status" value="1"/>
</dbReference>
<evidence type="ECO:0000259" key="9">
    <source>
        <dbReference type="SMART" id="SM00965"/>
    </source>
</evidence>
<keyword evidence="5 7" id="KW-0472">Membrane</keyword>
<evidence type="ECO:0000256" key="1">
    <source>
        <dbReference type="ARBA" id="ARBA00004571"/>
    </source>
</evidence>
<dbReference type="NCBIfam" id="TIGR04057">
    <property type="entry name" value="SusC_RagA_signa"/>
    <property type="match status" value="1"/>
</dbReference>
<dbReference type="AlphaFoldDB" id="A0A1Y4VT84"/>
<evidence type="ECO:0000256" key="8">
    <source>
        <dbReference type="SAM" id="SignalP"/>
    </source>
</evidence>
<keyword evidence="3 7" id="KW-1134">Transmembrane beta strand</keyword>
<dbReference type="InterPro" id="IPR036942">
    <property type="entry name" value="Beta-barrel_TonB_sf"/>
</dbReference>
<gene>
    <name evidence="12" type="ORF">B5E52_01415</name>
    <name evidence="13" type="ORF">DWW25_12810</name>
    <name evidence="10" type="ORF">GA398_08705</name>
    <name evidence="11" type="ORF">LD004_09515</name>
</gene>